<dbReference type="Proteomes" id="UP000825729">
    <property type="component" value="Unassembled WGS sequence"/>
</dbReference>
<comment type="caution">
    <text evidence="1">The sequence shown here is derived from an EMBL/GenBank/DDBJ whole genome shotgun (WGS) entry which is preliminary data.</text>
</comment>
<dbReference type="AlphaFoldDB" id="A0AAV7E2F3"/>
<organism evidence="1 2">
    <name type="scientific">Aristolochia fimbriata</name>
    <name type="common">White veined hardy Dutchman's pipe vine</name>
    <dbReference type="NCBI Taxonomy" id="158543"/>
    <lineage>
        <taxon>Eukaryota</taxon>
        <taxon>Viridiplantae</taxon>
        <taxon>Streptophyta</taxon>
        <taxon>Embryophyta</taxon>
        <taxon>Tracheophyta</taxon>
        <taxon>Spermatophyta</taxon>
        <taxon>Magnoliopsida</taxon>
        <taxon>Magnoliidae</taxon>
        <taxon>Piperales</taxon>
        <taxon>Aristolochiaceae</taxon>
        <taxon>Aristolochia</taxon>
    </lineage>
</organism>
<gene>
    <name evidence="1" type="ORF">H6P81_018488</name>
</gene>
<name>A0AAV7E2F3_ARIFI</name>
<proteinExistence type="predicted"/>
<sequence>MEAISTELHKCSVTMGIVWWAGLPYQLVWGHLGKPWLANKLAFQGGIYVNAFLAVLLNSTQVKITGSKTITTKAKYDDNEGLDCTEMGPLNSIISRIVDWIRLSELSCDSLELHRDDSSMAIVYIICKSN</sequence>
<dbReference type="EMBL" id="JAINDJ010000007">
    <property type="protein sequence ID" value="KAG9442634.1"/>
    <property type="molecule type" value="Genomic_DNA"/>
</dbReference>
<keyword evidence="2" id="KW-1185">Reference proteome</keyword>
<reference evidence="1 2" key="1">
    <citation type="submission" date="2021-07" db="EMBL/GenBank/DDBJ databases">
        <title>The Aristolochia fimbriata genome: insights into angiosperm evolution, floral development and chemical biosynthesis.</title>
        <authorList>
            <person name="Jiao Y."/>
        </authorList>
    </citation>
    <scope>NUCLEOTIDE SEQUENCE [LARGE SCALE GENOMIC DNA]</scope>
    <source>
        <strain evidence="1">IBCAS-2021</strain>
        <tissue evidence="1">Leaf</tissue>
    </source>
</reference>
<evidence type="ECO:0000313" key="1">
    <source>
        <dbReference type="EMBL" id="KAG9442634.1"/>
    </source>
</evidence>
<protein>
    <submittedName>
        <fullName evidence="1">Uncharacterized protein</fullName>
    </submittedName>
</protein>
<evidence type="ECO:0000313" key="2">
    <source>
        <dbReference type="Proteomes" id="UP000825729"/>
    </source>
</evidence>
<accession>A0AAV7E2F3</accession>